<keyword evidence="1" id="KW-0812">Transmembrane</keyword>
<evidence type="ECO:0000313" key="3">
    <source>
        <dbReference type="EMBL" id="MBH5322682.1"/>
    </source>
</evidence>
<dbReference type="InterPro" id="IPR012495">
    <property type="entry name" value="TadE-like_dom"/>
</dbReference>
<dbReference type="RefSeq" id="WP_197921364.1">
    <property type="nucleotide sequence ID" value="NZ_CAWPTA010000007.1"/>
</dbReference>
<evidence type="ECO:0000259" key="2">
    <source>
        <dbReference type="Pfam" id="PF07811"/>
    </source>
</evidence>
<evidence type="ECO:0000313" key="4">
    <source>
        <dbReference type="Proteomes" id="UP000602442"/>
    </source>
</evidence>
<name>A0ABS0N402_9SPHN</name>
<feature type="domain" description="TadE-like" evidence="2">
    <location>
        <begin position="17"/>
        <end position="58"/>
    </location>
</feature>
<dbReference type="Pfam" id="PF07811">
    <property type="entry name" value="TadE"/>
    <property type="match status" value="1"/>
</dbReference>
<evidence type="ECO:0000256" key="1">
    <source>
        <dbReference type="SAM" id="Phobius"/>
    </source>
</evidence>
<gene>
    <name evidence="3" type="ORF">I5L03_08795</name>
</gene>
<organism evidence="3 4">
    <name type="scientific">Aurantiacibacter sediminis</name>
    <dbReference type="NCBI Taxonomy" id="2793064"/>
    <lineage>
        <taxon>Bacteria</taxon>
        <taxon>Pseudomonadati</taxon>
        <taxon>Pseudomonadota</taxon>
        <taxon>Alphaproteobacteria</taxon>
        <taxon>Sphingomonadales</taxon>
        <taxon>Erythrobacteraceae</taxon>
        <taxon>Aurantiacibacter</taxon>
    </lineage>
</organism>
<sequence length="152" mass="16367">MMRALARIARIRRNDDGSMAIETAFVAPILLVLALGGFEVSSMVARQTELQSAAAEAAAVVRATIPDTAEKRTTVRNILATSTGLENDQVTVSEIYRCGTAEDYVTTADSCGADVEYTFIKVDISDTYTPIWTTFGVTAGFDFNVSRTVQIG</sequence>
<keyword evidence="1" id="KW-1133">Transmembrane helix</keyword>
<keyword evidence="1" id="KW-0472">Membrane</keyword>
<protein>
    <submittedName>
        <fullName evidence="3">Pilus assembly protein</fullName>
    </submittedName>
</protein>
<comment type="caution">
    <text evidence="3">The sequence shown here is derived from an EMBL/GenBank/DDBJ whole genome shotgun (WGS) entry which is preliminary data.</text>
</comment>
<reference evidence="3 4" key="1">
    <citation type="submission" date="2020-11" db="EMBL/GenBank/DDBJ databases">
        <title>Erythrobacter sediminis sp. nov., a marine bacterium from a tidal flat of Garorim Bay.</title>
        <authorList>
            <person name="Kim D."/>
            <person name="Yoo Y."/>
            <person name="Kim J.-J."/>
        </authorList>
    </citation>
    <scope>NUCLEOTIDE SEQUENCE [LARGE SCALE GENOMIC DNA]</scope>
    <source>
        <strain evidence="3 4">JGD-13</strain>
    </source>
</reference>
<keyword evidence="4" id="KW-1185">Reference proteome</keyword>
<dbReference type="Proteomes" id="UP000602442">
    <property type="component" value="Unassembled WGS sequence"/>
</dbReference>
<accession>A0ABS0N402</accession>
<feature type="transmembrane region" description="Helical" evidence="1">
    <location>
        <begin position="20"/>
        <end position="38"/>
    </location>
</feature>
<dbReference type="EMBL" id="JAEANY010000002">
    <property type="protein sequence ID" value="MBH5322682.1"/>
    <property type="molecule type" value="Genomic_DNA"/>
</dbReference>
<proteinExistence type="predicted"/>